<evidence type="ECO:0000313" key="2">
    <source>
        <dbReference type="Proteomes" id="UP001165064"/>
    </source>
</evidence>
<dbReference type="EMBL" id="BSXS01008063">
    <property type="protein sequence ID" value="GME91313.1"/>
    <property type="molecule type" value="Genomic_DNA"/>
</dbReference>
<comment type="caution">
    <text evidence="1">The sequence shown here is derived from an EMBL/GenBank/DDBJ whole genome shotgun (WGS) entry which is preliminary data.</text>
</comment>
<protein>
    <submittedName>
        <fullName evidence="1">Unnamed protein product</fullName>
    </submittedName>
</protein>
<accession>A0ACB5TMR5</accession>
<sequence>MSSLMDLTASYNSRLDISHFSLDQLKKLDGSFCMNYTSKQRELFILEFVSILYSDDHTNECKLQWIRLSTYIFRSDLKALTEFCSENDQFRFVLDLYRGNHRIVIKFLELVFSQINTENLAWFFGSGGIELINVVVDETLYRIDKKHHRGKHQTKHQIEQSKVNVEIDDALAFMMNLLIEAFHSYPETKCKFLATGLMTKRVPLKLCRVLQIAIHTTGSDFQKDVIGLLDSMYWFSNEVLREHVLNLPYFESLFSVFATAGSCEIGNEGGEYSSHLKLDLPLKIKILTQLTKDSRCRNLTLEKMFNLKN</sequence>
<organism evidence="1 2">
    <name type="scientific">Ambrosiozyma monospora</name>
    <name type="common">Yeast</name>
    <name type="synonym">Endomycopsis monosporus</name>
    <dbReference type="NCBI Taxonomy" id="43982"/>
    <lineage>
        <taxon>Eukaryota</taxon>
        <taxon>Fungi</taxon>
        <taxon>Dikarya</taxon>
        <taxon>Ascomycota</taxon>
        <taxon>Saccharomycotina</taxon>
        <taxon>Pichiomycetes</taxon>
        <taxon>Pichiales</taxon>
        <taxon>Pichiaceae</taxon>
        <taxon>Ambrosiozyma</taxon>
    </lineage>
</organism>
<evidence type="ECO:0000313" key="1">
    <source>
        <dbReference type="EMBL" id="GME91313.1"/>
    </source>
</evidence>
<gene>
    <name evidence="1" type="ORF">Amon02_000887700</name>
</gene>
<reference evidence="1" key="1">
    <citation type="submission" date="2023-04" db="EMBL/GenBank/DDBJ databases">
        <title>Ambrosiozyma monospora NBRC 10751.</title>
        <authorList>
            <person name="Ichikawa N."/>
            <person name="Sato H."/>
            <person name="Tonouchi N."/>
        </authorList>
    </citation>
    <scope>NUCLEOTIDE SEQUENCE</scope>
    <source>
        <strain evidence="1">NBRC 10751</strain>
    </source>
</reference>
<name>A0ACB5TMR5_AMBMO</name>
<dbReference type="Proteomes" id="UP001165064">
    <property type="component" value="Unassembled WGS sequence"/>
</dbReference>
<keyword evidence="2" id="KW-1185">Reference proteome</keyword>
<proteinExistence type="predicted"/>